<name>A0ABR5ZMG3_9PROT</name>
<comment type="caution">
    <text evidence="2">The sequence shown here is derived from an EMBL/GenBank/DDBJ whole genome shotgun (WGS) entry which is preliminary data.</text>
</comment>
<protein>
    <recommendedName>
        <fullName evidence="1">Antitoxin SocA-like Panacea domain-containing protein</fullName>
    </recommendedName>
</protein>
<dbReference type="Proteomes" id="UP001516390">
    <property type="component" value="Unassembled WGS sequence"/>
</dbReference>
<organism evidence="2 3">
    <name type="scientific">Bombella favorum</name>
    <dbReference type="NCBI Taxonomy" id="2039164"/>
    <lineage>
        <taxon>Bacteria</taxon>
        <taxon>Pseudomonadati</taxon>
        <taxon>Pseudomonadota</taxon>
        <taxon>Alphaproteobacteria</taxon>
        <taxon>Acetobacterales</taxon>
        <taxon>Acetobacteraceae</taxon>
        <taxon>Bombella</taxon>
    </lineage>
</organism>
<dbReference type="Pfam" id="PF13274">
    <property type="entry name" value="SocA_Panacea"/>
    <property type="match status" value="1"/>
</dbReference>
<dbReference type="InterPro" id="IPR025272">
    <property type="entry name" value="SocA_Panacea"/>
</dbReference>
<reference evidence="2 3" key="1">
    <citation type="submission" date="2017-09" db="EMBL/GenBank/DDBJ databases">
        <authorList>
            <person name="Jakob F."/>
        </authorList>
    </citation>
    <scope>NUCLEOTIDE SEQUENCE [LARGE SCALE GENOMIC DNA]</scope>
    <source>
        <strain evidence="2 3">TMW 2.1880</strain>
    </source>
</reference>
<proteinExistence type="predicted"/>
<evidence type="ECO:0000313" key="3">
    <source>
        <dbReference type="Proteomes" id="UP001516390"/>
    </source>
</evidence>
<feature type="domain" description="Antitoxin SocA-like Panacea" evidence="1">
    <location>
        <begin position="27"/>
        <end position="121"/>
    </location>
</feature>
<dbReference type="EMBL" id="NWUS01000001">
    <property type="protein sequence ID" value="MBA5725485.1"/>
    <property type="molecule type" value="Genomic_DNA"/>
</dbReference>
<dbReference type="RefSeq" id="WP_182081558.1">
    <property type="nucleotide sequence ID" value="NZ_NWUS01000001.1"/>
</dbReference>
<sequence>MVSVQTVANRFLELASDHDMQLTPMKLLKLVYLAHGWMLGTHRVPLIRNRIEAWMYGPVVPELYEQIRHYKRNPVTTTLQAPTETLSPQMREVINRVFDTYKGMSGPELSTLTHLPNTPWEQIYNSQGAWAPIPDWMIERYYVDKIEKSKKNKC</sequence>
<evidence type="ECO:0000259" key="1">
    <source>
        <dbReference type="Pfam" id="PF13274"/>
    </source>
</evidence>
<evidence type="ECO:0000313" key="2">
    <source>
        <dbReference type="EMBL" id="MBA5725485.1"/>
    </source>
</evidence>
<accession>A0ABR5ZMG3</accession>
<keyword evidence="3" id="KW-1185">Reference proteome</keyword>
<gene>
    <name evidence="2" type="ORF">CPA57_04235</name>
</gene>